<feature type="compositionally biased region" description="Basic and acidic residues" evidence="1">
    <location>
        <begin position="1"/>
        <end position="36"/>
    </location>
</feature>
<keyword evidence="3" id="KW-1185">Reference proteome</keyword>
<gene>
    <name evidence="2" type="ORF">FHS09_004142</name>
</gene>
<accession>A0A7W4ZCC6</accession>
<evidence type="ECO:0000313" key="3">
    <source>
        <dbReference type="Proteomes" id="UP000535937"/>
    </source>
</evidence>
<feature type="compositionally biased region" description="Basic and acidic residues" evidence="1">
    <location>
        <begin position="49"/>
        <end position="60"/>
    </location>
</feature>
<reference evidence="2 3" key="1">
    <citation type="submission" date="2020-08" db="EMBL/GenBank/DDBJ databases">
        <title>Genomic Encyclopedia of Type Strains, Phase III (KMG-III): the genomes of soil and plant-associated and newly described type strains.</title>
        <authorList>
            <person name="Whitman W."/>
        </authorList>
    </citation>
    <scope>NUCLEOTIDE SEQUENCE [LARGE SCALE GENOMIC DNA]</scope>
    <source>
        <strain evidence="2 3">CECT 8799</strain>
    </source>
</reference>
<dbReference type="RefSeq" id="WP_183463331.1">
    <property type="nucleotide sequence ID" value="NZ_JACHWZ010000028.1"/>
</dbReference>
<name>A0A7W4ZCC6_9GAMM</name>
<sequence length="60" mass="6913">MIPDPNTKEGREEIARRAKKRKEEASEAKRRAKDNPDAEPSGKLTNPNHTDRVRDRKSDD</sequence>
<proteinExistence type="predicted"/>
<dbReference type="AlphaFoldDB" id="A0A7W4ZCC6"/>
<dbReference type="Proteomes" id="UP000535937">
    <property type="component" value="Unassembled WGS sequence"/>
</dbReference>
<dbReference type="EMBL" id="JACHWZ010000028">
    <property type="protein sequence ID" value="MBB3063284.1"/>
    <property type="molecule type" value="Genomic_DNA"/>
</dbReference>
<evidence type="ECO:0000256" key="1">
    <source>
        <dbReference type="SAM" id="MobiDB-lite"/>
    </source>
</evidence>
<evidence type="ECO:0000313" key="2">
    <source>
        <dbReference type="EMBL" id="MBB3063284.1"/>
    </source>
</evidence>
<comment type="caution">
    <text evidence="2">The sequence shown here is derived from an EMBL/GenBank/DDBJ whole genome shotgun (WGS) entry which is preliminary data.</text>
</comment>
<feature type="region of interest" description="Disordered" evidence="1">
    <location>
        <begin position="1"/>
        <end position="60"/>
    </location>
</feature>
<protein>
    <submittedName>
        <fullName evidence="2">Uncharacterized protein</fullName>
    </submittedName>
</protein>
<organism evidence="2 3">
    <name type="scientific">Microbulbifer rhizosphaerae</name>
    <dbReference type="NCBI Taxonomy" id="1562603"/>
    <lineage>
        <taxon>Bacteria</taxon>
        <taxon>Pseudomonadati</taxon>
        <taxon>Pseudomonadota</taxon>
        <taxon>Gammaproteobacteria</taxon>
        <taxon>Cellvibrionales</taxon>
        <taxon>Microbulbiferaceae</taxon>
        <taxon>Microbulbifer</taxon>
    </lineage>
</organism>